<dbReference type="Proteomes" id="UP000237153">
    <property type="component" value="Unassembled WGS sequence"/>
</dbReference>
<evidence type="ECO:0000313" key="2">
    <source>
        <dbReference type="EMBL" id="PMB75771.1"/>
    </source>
</evidence>
<keyword evidence="1" id="KW-1133">Transmembrane helix</keyword>
<reference evidence="2 3" key="1">
    <citation type="submission" date="2018-01" db="EMBL/GenBank/DDBJ databases">
        <title>Metagenomic assembled genomes from two thermal pools in the Uzon Caldera, Kamchatka, Russia.</title>
        <authorList>
            <person name="Wilkins L."/>
            <person name="Ettinger C."/>
        </authorList>
    </citation>
    <scope>NUCLEOTIDE SEQUENCE [LARGE SCALE GENOMIC DNA]</scope>
    <source>
        <strain evidence="2">ZAV-06</strain>
    </source>
</reference>
<proteinExistence type="predicted"/>
<feature type="transmembrane region" description="Helical" evidence="1">
    <location>
        <begin position="40"/>
        <end position="63"/>
    </location>
</feature>
<feature type="transmembrane region" description="Helical" evidence="1">
    <location>
        <begin position="6"/>
        <end position="28"/>
    </location>
</feature>
<evidence type="ECO:0000313" key="3">
    <source>
        <dbReference type="Proteomes" id="UP000237153"/>
    </source>
</evidence>
<keyword evidence="1" id="KW-0472">Membrane</keyword>
<comment type="caution">
    <text evidence="2">The sequence shown here is derived from an EMBL/GenBank/DDBJ whole genome shotgun (WGS) entry which is preliminary data.</text>
</comment>
<name>A0A2J6N353_9CREN</name>
<organism evidence="2 3">
    <name type="scientific">Fervidicoccus fontis</name>
    <dbReference type="NCBI Taxonomy" id="683846"/>
    <lineage>
        <taxon>Archaea</taxon>
        <taxon>Thermoproteota</taxon>
        <taxon>Thermoprotei</taxon>
        <taxon>Fervidicoccales</taxon>
        <taxon>Fervidicoccaceae</taxon>
        <taxon>Fervidicoccus</taxon>
    </lineage>
</organism>
<evidence type="ECO:0000256" key="1">
    <source>
        <dbReference type="SAM" id="Phobius"/>
    </source>
</evidence>
<dbReference type="EMBL" id="PNIM01000006">
    <property type="protein sequence ID" value="PMB75771.1"/>
    <property type="molecule type" value="Genomic_DNA"/>
</dbReference>
<accession>A0A2J6N353</accession>
<protein>
    <submittedName>
        <fullName evidence="2">Uncharacterized protein</fullName>
    </submittedName>
</protein>
<sequence>MIPYILLIYVNISQLGSFGAFIVSILPASTPIIAIKSVFLGNYIYLLTSFIANILYIAIILYIGTKWFSGERIISSRPILSRKK</sequence>
<keyword evidence="1" id="KW-0812">Transmembrane</keyword>
<dbReference type="AlphaFoldDB" id="A0A2J6N353"/>
<gene>
    <name evidence="2" type="ORF">C0188_01525</name>
</gene>